<dbReference type="AlphaFoldDB" id="A0A9R0IXR1"/>
<name>A0A9R0IXR1_SPIOL</name>
<dbReference type="InterPro" id="IPR036093">
    <property type="entry name" value="NAC_dom_sf"/>
</dbReference>
<dbReference type="GO" id="GO:0006355">
    <property type="term" value="P:regulation of DNA-templated transcription"/>
    <property type="evidence" value="ECO:0007669"/>
    <property type="project" value="InterPro"/>
</dbReference>
<evidence type="ECO:0000313" key="8">
    <source>
        <dbReference type="RefSeq" id="XP_021856893.1"/>
    </source>
</evidence>
<proteinExistence type="predicted"/>
<keyword evidence="2" id="KW-0238">DNA-binding</keyword>
<dbReference type="PANTHER" id="PTHR31719">
    <property type="entry name" value="NAC TRANSCRIPTION FACTOR 56"/>
    <property type="match status" value="1"/>
</dbReference>
<evidence type="ECO:0000256" key="2">
    <source>
        <dbReference type="ARBA" id="ARBA00023125"/>
    </source>
</evidence>
<reference evidence="7" key="1">
    <citation type="journal article" date="2021" name="Nat. Commun.">
        <title>Genomic analyses provide insights into spinach domestication and the genetic basis of agronomic traits.</title>
        <authorList>
            <person name="Cai X."/>
            <person name="Sun X."/>
            <person name="Xu C."/>
            <person name="Sun H."/>
            <person name="Wang X."/>
            <person name="Ge C."/>
            <person name="Zhang Z."/>
            <person name="Wang Q."/>
            <person name="Fei Z."/>
            <person name="Jiao C."/>
            <person name="Wang Q."/>
        </authorList>
    </citation>
    <scope>NUCLEOTIDE SEQUENCE [LARGE SCALE GENOMIC DNA]</scope>
    <source>
        <strain evidence="7">cv. Varoflay</strain>
    </source>
</reference>
<dbReference type="SUPFAM" id="SSF101941">
    <property type="entry name" value="NAC domain"/>
    <property type="match status" value="1"/>
</dbReference>
<feature type="region of interest" description="Disordered" evidence="5">
    <location>
        <begin position="214"/>
        <end position="256"/>
    </location>
</feature>
<dbReference type="Gene3D" id="2.170.150.80">
    <property type="entry name" value="NAC domain"/>
    <property type="match status" value="1"/>
</dbReference>
<protein>
    <submittedName>
        <fullName evidence="8">Protein ATAF2-like isoform X1</fullName>
    </submittedName>
</protein>
<evidence type="ECO:0000256" key="5">
    <source>
        <dbReference type="SAM" id="MobiDB-lite"/>
    </source>
</evidence>
<keyword evidence="3" id="KW-0804">Transcription</keyword>
<dbReference type="OrthoDB" id="1848784at2759"/>
<dbReference type="GeneID" id="110796164"/>
<feature type="compositionally biased region" description="Pro residues" evidence="5">
    <location>
        <begin position="236"/>
        <end position="249"/>
    </location>
</feature>
<dbReference type="KEGG" id="soe:110796164"/>
<keyword evidence="1" id="KW-0805">Transcription regulation</keyword>
<keyword evidence="4" id="KW-0539">Nucleus</keyword>
<dbReference type="Pfam" id="PF02365">
    <property type="entry name" value="NAM"/>
    <property type="match status" value="1"/>
</dbReference>
<evidence type="ECO:0000256" key="3">
    <source>
        <dbReference type="ARBA" id="ARBA00023163"/>
    </source>
</evidence>
<dbReference type="PROSITE" id="PS51005">
    <property type="entry name" value="NAC"/>
    <property type="match status" value="1"/>
</dbReference>
<evidence type="ECO:0000256" key="1">
    <source>
        <dbReference type="ARBA" id="ARBA00023015"/>
    </source>
</evidence>
<feature type="domain" description="NAC" evidence="6">
    <location>
        <begin position="25"/>
        <end position="178"/>
    </location>
</feature>
<keyword evidence="7" id="KW-1185">Reference proteome</keyword>
<gene>
    <name evidence="8" type="primary">LOC110796164</name>
</gene>
<dbReference type="PANTHER" id="PTHR31719:SF179">
    <property type="entry name" value="OS08G0148400 PROTEIN"/>
    <property type="match status" value="1"/>
</dbReference>
<dbReference type="GO" id="GO:0003677">
    <property type="term" value="F:DNA binding"/>
    <property type="evidence" value="ECO:0007669"/>
    <property type="project" value="UniProtKB-KW"/>
</dbReference>
<accession>A0A9R0IXR1</accession>
<evidence type="ECO:0000313" key="7">
    <source>
        <dbReference type="Proteomes" id="UP000813463"/>
    </source>
</evidence>
<dbReference type="RefSeq" id="XP_021856893.1">
    <property type="nucleotide sequence ID" value="XM_022001201.2"/>
</dbReference>
<dbReference type="Proteomes" id="UP000813463">
    <property type="component" value="Chromosome 2"/>
</dbReference>
<reference evidence="8" key="2">
    <citation type="submission" date="2025-08" db="UniProtKB">
        <authorList>
            <consortium name="RefSeq"/>
        </authorList>
    </citation>
    <scope>IDENTIFICATION</scope>
    <source>
        <tissue evidence="8">Leaf</tissue>
    </source>
</reference>
<evidence type="ECO:0000259" key="6">
    <source>
        <dbReference type="PROSITE" id="PS51005"/>
    </source>
</evidence>
<sequence>MELIQNPNQNNPTIEDEREAFYKALPPGFRFTPYDRELILFYLIPKIKGDVVPLNLMHEANIYNCHPQQLAENYAAQGKGKWYFFTPRDKKYMNGGRPNRKAGDGYWKATGADKKIVDESGIIIGHKRSLVYYEGKPKKGQGHKTNWIMYEFVVKDNPSSTLPGMRLDNAVLCSIHYNDVNYNNVHINNDTNVIVTENVVINNTNDYVYNYPQQQQQQQQGGGLMFPNTTQSTPLALPPPPPSSLPPLPASDFQYGSTSNGNGHIWNNHSGNGLYSSMMNEYTPSSSSSSSLLPPTNLNMQIMDSATEMFTASQPLRQPENSMPPPPETANGDVLPRNWTQENTCPQLDNQVLAEDWTEESCTELVNYLMSMDY</sequence>
<dbReference type="InterPro" id="IPR003441">
    <property type="entry name" value="NAC-dom"/>
</dbReference>
<evidence type="ECO:0000256" key="4">
    <source>
        <dbReference type="ARBA" id="ARBA00023242"/>
    </source>
</evidence>
<organism evidence="7 8">
    <name type="scientific">Spinacia oleracea</name>
    <name type="common">Spinach</name>
    <dbReference type="NCBI Taxonomy" id="3562"/>
    <lineage>
        <taxon>Eukaryota</taxon>
        <taxon>Viridiplantae</taxon>
        <taxon>Streptophyta</taxon>
        <taxon>Embryophyta</taxon>
        <taxon>Tracheophyta</taxon>
        <taxon>Spermatophyta</taxon>
        <taxon>Magnoliopsida</taxon>
        <taxon>eudicotyledons</taxon>
        <taxon>Gunneridae</taxon>
        <taxon>Pentapetalae</taxon>
        <taxon>Caryophyllales</taxon>
        <taxon>Chenopodiaceae</taxon>
        <taxon>Chenopodioideae</taxon>
        <taxon>Anserineae</taxon>
        <taxon>Spinacia</taxon>
    </lineage>
</organism>